<keyword evidence="2" id="KW-1185">Reference proteome</keyword>
<name>A0ACC2VJ02_9TREE</name>
<proteinExistence type="predicted"/>
<evidence type="ECO:0000313" key="1">
    <source>
        <dbReference type="EMBL" id="KAJ9099081.1"/>
    </source>
</evidence>
<organism evidence="1 2">
    <name type="scientific">Naganishia cerealis</name>
    <dbReference type="NCBI Taxonomy" id="610337"/>
    <lineage>
        <taxon>Eukaryota</taxon>
        <taxon>Fungi</taxon>
        <taxon>Dikarya</taxon>
        <taxon>Basidiomycota</taxon>
        <taxon>Agaricomycotina</taxon>
        <taxon>Tremellomycetes</taxon>
        <taxon>Filobasidiales</taxon>
        <taxon>Filobasidiaceae</taxon>
        <taxon>Naganishia</taxon>
    </lineage>
</organism>
<dbReference type="EMBL" id="JASBWR010000071">
    <property type="protein sequence ID" value="KAJ9099081.1"/>
    <property type="molecule type" value="Genomic_DNA"/>
</dbReference>
<accession>A0ACC2VJ02</accession>
<comment type="caution">
    <text evidence="1">The sequence shown here is derived from an EMBL/GenBank/DDBJ whole genome shotgun (WGS) entry which is preliminary data.</text>
</comment>
<dbReference type="Proteomes" id="UP001241377">
    <property type="component" value="Unassembled WGS sequence"/>
</dbReference>
<reference evidence="1" key="1">
    <citation type="submission" date="2023-04" db="EMBL/GenBank/DDBJ databases">
        <title>Draft Genome sequencing of Naganishia species isolated from polar environments using Oxford Nanopore Technology.</title>
        <authorList>
            <person name="Leo P."/>
            <person name="Venkateswaran K."/>
        </authorList>
    </citation>
    <scope>NUCLEOTIDE SEQUENCE</scope>
    <source>
        <strain evidence="1">MNA-CCFEE 5261</strain>
    </source>
</reference>
<evidence type="ECO:0000313" key="2">
    <source>
        <dbReference type="Proteomes" id="UP001241377"/>
    </source>
</evidence>
<sequence>MYITIDIPALGNTKTQAEDSKDASRMDNVIGPAAQFQISELAVETPLIKLTSNETHVNRLAAIDGKILQTKWRQLVGTDLIFDDYGELVGQVKEHLQVDDSVKLVRQDNDEVVENDDEKLPKSHDNATSFLKRAMKAAKNK</sequence>
<gene>
    <name evidence="1" type="ORF">QFC19_006131</name>
</gene>
<protein>
    <submittedName>
        <fullName evidence="1">Uncharacterized protein</fullName>
    </submittedName>
</protein>